<keyword evidence="1" id="KW-0175">Coiled coil</keyword>
<organism evidence="2 3">
    <name type="scientific">Bambusicola thoracicus</name>
    <name type="common">Chinese bamboo-partridge</name>
    <name type="synonym">Perdix thoracica</name>
    <dbReference type="NCBI Taxonomy" id="9083"/>
    <lineage>
        <taxon>Eukaryota</taxon>
        <taxon>Metazoa</taxon>
        <taxon>Chordata</taxon>
        <taxon>Craniata</taxon>
        <taxon>Vertebrata</taxon>
        <taxon>Euteleostomi</taxon>
        <taxon>Archelosauria</taxon>
        <taxon>Archosauria</taxon>
        <taxon>Dinosauria</taxon>
        <taxon>Saurischia</taxon>
        <taxon>Theropoda</taxon>
        <taxon>Coelurosauria</taxon>
        <taxon>Aves</taxon>
        <taxon>Neognathae</taxon>
        <taxon>Galloanserae</taxon>
        <taxon>Galliformes</taxon>
        <taxon>Phasianidae</taxon>
        <taxon>Perdicinae</taxon>
        <taxon>Bambusicola</taxon>
    </lineage>
</organism>
<evidence type="ECO:0000313" key="2">
    <source>
        <dbReference type="EMBL" id="POI29020.1"/>
    </source>
</evidence>
<feature type="non-terminal residue" evidence="2">
    <location>
        <position position="1"/>
    </location>
</feature>
<gene>
    <name evidence="2" type="ORF">CIB84_007230</name>
</gene>
<dbReference type="OrthoDB" id="76966at2759"/>
<proteinExistence type="predicted"/>
<dbReference type="Proteomes" id="UP000237246">
    <property type="component" value="Unassembled WGS sequence"/>
</dbReference>
<evidence type="ECO:0000256" key="1">
    <source>
        <dbReference type="SAM" id="Coils"/>
    </source>
</evidence>
<dbReference type="PANTHER" id="PTHR33331">
    <property type="entry name" value="COILED-COIL DOMAIN-CONTAINING PROTEIN 162"/>
    <property type="match status" value="1"/>
</dbReference>
<name>A0A2P4SY22_BAMTH</name>
<dbReference type="InterPro" id="IPR040401">
    <property type="entry name" value="CCDC162"/>
</dbReference>
<comment type="caution">
    <text evidence="2">The sequence shown here is derived from an EMBL/GenBank/DDBJ whole genome shotgun (WGS) entry which is preliminary data.</text>
</comment>
<accession>A0A2P4SY22</accession>
<keyword evidence="3" id="KW-1185">Reference proteome</keyword>
<evidence type="ECO:0000313" key="3">
    <source>
        <dbReference type="Proteomes" id="UP000237246"/>
    </source>
</evidence>
<sequence>TLMHFPWRTFLMDGGLFPVTINNTINLNYNMQVLLSVPLQLCLCDLNDADRRVAHGELAAMQFLMEDVLQNHNDSATNDNADCQALLANSKQQNSAEMTDPSANGLQSRKKTCKLLPRHDDPVTSCNLLKSFLVLWKQLEILKAEWGRLKLGTEDIDTVPLYKEFCEQYGMEILRPAMKAVARQMGIEEDFREPVTSTQHVLPPRGVSEIEMKVYQVRGELLISELQSSGYHGVYYGGVWKMWMSGYGLQHHLLLVEGELWKHKVMQENFSVVRPQIVETFVQRLMENYEGSDTEVTFKKSHLQQCLTVLGCDIMARERSNFETYSMFYENILQQLHRLLYQKEQELHAVEDGGNQNDISLTQIAGLSHEMIMEITALRAQLTALEDENAGLKEKIREEVRDEYESLVRNLFATCVHLKGKLDVYRLSIEQRVLEIISEVRREGVDNMIDLKKKFGSPETNDDLEEHLSKEQLQVLRDENISLSKLVCKLRALSCWKHTTQKAQLSAKLRYAEKVILPIIASVFQVELSTKLIVRPVRLISIQ</sequence>
<dbReference type="EMBL" id="PPHD01016964">
    <property type="protein sequence ID" value="POI29020.1"/>
    <property type="molecule type" value="Genomic_DNA"/>
</dbReference>
<dbReference type="PANTHER" id="PTHR33331:SF13">
    <property type="entry name" value="COILED-COIL DOMAIN CONTAINING 162"/>
    <property type="match status" value="1"/>
</dbReference>
<reference evidence="2 3" key="1">
    <citation type="submission" date="2018-01" db="EMBL/GenBank/DDBJ databases">
        <title>Comparison of the Chinese Bamboo Partridge and Red Junglefowl genome sequences highlights the importance of demography in genome evolution.</title>
        <authorList>
            <person name="Tiley G.P."/>
            <person name="Kimball R.T."/>
            <person name="Braun E.L."/>
            <person name="Burleigh J.G."/>
        </authorList>
    </citation>
    <scope>NUCLEOTIDE SEQUENCE [LARGE SCALE GENOMIC DNA]</scope>
    <source>
        <strain evidence="2">RTK389</strain>
        <tissue evidence="2">Blood</tissue>
    </source>
</reference>
<feature type="coiled-coil region" evidence="1">
    <location>
        <begin position="368"/>
        <end position="402"/>
    </location>
</feature>
<dbReference type="AlphaFoldDB" id="A0A2P4SY22"/>
<protein>
    <submittedName>
        <fullName evidence="2">Uncharacterized protein</fullName>
    </submittedName>
</protein>